<reference evidence="3 4" key="1">
    <citation type="submission" date="2014-04" db="EMBL/GenBank/DDBJ databases">
        <authorList>
            <consortium name="DOE Joint Genome Institute"/>
            <person name="Kuo A."/>
            <person name="Zuccaro A."/>
            <person name="Kohler A."/>
            <person name="Nagy L.G."/>
            <person name="Floudas D."/>
            <person name="Copeland A."/>
            <person name="Barry K.W."/>
            <person name="Cichocki N."/>
            <person name="Veneault-Fourrey C."/>
            <person name="LaButti K."/>
            <person name="Lindquist E.A."/>
            <person name="Lipzen A."/>
            <person name="Lundell T."/>
            <person name="Morin E."/>
            <person name="Murat C."/>
            <person name="Sun H."/>
            <person name="Tunlid A."/>
            <person name="Henrissat B."/>
            <person name="Grigoriev I.V."/>
            <person name="Hibbett D.S."/>
            <person name="Martin F."/>
            <person name="Nordberg H.P."/>
            <person name="Cantor M.N."/>
            <person name="Hua S.X."/>
        </authorList>
    </citation>
    <scope>NUCLEOTIDE SEQUENCE [LARGE SCALE GENOMIC DNA]</scope>
    <source>
        <strain evidence="3 4">MAFF 305830</strain>
    </source>
</reference>
<dbReference type="InterPro" id="IPR036236">
    <property type="entry name" value="Znf_C2H2_sf"/>
</dbReference>
<evidence type="ECO:0000256" key="1">
    <source>
        <dbReference type="PROSITE-ProRule" id="PRU00042"/>
    </source>
</evidence>
<dbReference type="SUPFAM" id="SSF57667">
    <property type="entry name" value="beta-beta-alpha zinc fingers"/>
    <property type="match status" value="1"/>
</dbReference>
<dbReference type="EMBL" id="KN824306">
    <property type="protein sequence ID" value="KIM26439.1"/>
    <property type="molecule type" value="Genomic_DNA"/>
</dbReference>
<reference evidence="4" key="2">
    <citation type="submission" date="2015-01" db="EMBL/GenBank/DDBJ databases">
        <title>Evolutionary Origins and Diversification of the Mycorrhizal Mutualists.</title>
        <authorList>
            <consortium name="DOE Joint Genome Institute"/>
            <consortium name="Mycorrhizal Genomics Consortium"/>
            <person name="Kohler A."/>
            <person name="Kuo A."/>
            <person name="Nagy L.G."/>
            <person name="Floudas D."/>
            <person name="Copeland A."/>
            <person name="Barry K.W."/>
            <person name="Cichocki N."/>
            <person name="Veneault-Fourrey C."/>
            <person name="LaButti K."/>
            <person name="Lindquist E.A."/>
            <person name="Lipzen A."/>
            <person name="Lundell T."/>
            <person name="Morin E."/>
            <person name="Murat C."/>
            <person name="Riley R."/>
            <person name="Ohm R."/>
            <person name="Sun H."/>
            <person name="Tunlid A."/>
            <person name="Henrissat B."/>
            <person name="Grigoriev I.V."/>
            <person name="Hibbett D.S."/>
            <person name="Martin F."/>
        </authorList>
    </citation>
    <scope>NUCLEOTIDE SEQUENCE [LARGE SCALE GENOMIC DNA]</scope>
    <source>
        <strain evidence="4">MAFF 305830</strain>
    </source>
</reference>
<dbReference type="PROSITE" id="PS50157">
    <property type="entry name" value="ZINC_FINGER_C2H2_2"/>
    <property type="match status" value="1"/>
</dbReference>
<keyword evidence="1" id="KW-0863">Zinc-finger</keyword>
<name>A0A0C3B2M4_SERVB</name>
<protein>
    <recommendedName>
        <fullName evidence="2">C2H2-type domain-containing protein</fullName>
    </recommendedName>
</protein>
<sequence length="227" mass="25141">MNEYTRLDAVPTFTEAENYSGPPPYPSGFSDPPIEVPMPAYIALYDVHGHTVANDYIQNLNSHLSSSGMPSFMSPAPYHGTPFDYYGAYPSAVISDPFCDDYANNSNTVYQSVLTMPPNVTVVALPTSATLAGHHTALSAYHPPDYLIQNSSPMLGIDARYQKNHACEECGKLFDRHTRARDHAYKDRGESPHYCGGECGKIDCDATYWSEERLLGHIKPEKAQCHE</sequence>
<evidence type="ECO:0000313" key="4">
    <source>
        <dbReference type="Proteomes" id="UP000054097"/>
    </source>
</evidence>
<dbReference type="Proteomes" id="UP000054097">
    <property type="component" value="Unassembled WGS sequence"/>
</dbReference>
<dbReference type="InterPro" id="IPR013087">
    <property type="entry name" value="Znf_C2H2_type"/>
</dbReference>
<proteinExistence type="predicted"/>
<gene>
    <name evidence="3" type="ORF">M408DRAFT_193293</name>
</gene>
<evidence type="ECO:0000313" key="3">
    <source>
        <dbReference type="EMBL" id="KIM26439.1"/>
    </source>
</evidence>
<dbReference type="HOGENOM" id="CLU_1217295_0_0_1"/>
<feature type="domain" description="C2H2-type" evidence="2">
    <location>
        <begin position="165"/>
        <end position="192"/>
    </location>
</feature>
<keyword evidence="1" id="KW-0479">Metal-binding</keyword>
<organism evidence="3 4">
    <name type="scientific">Serendipita vermifera MAFF 305830</name>
    <dbReference type="NCBI Taxonomy" id="933852"/>
    <lineage>
        <taxon>Eukaryota</taxon>
        <taxon>Fungi</taxon>
        <taxon>Dikarya</taxon>
        <taxon>Basidiomycota</taxon>
        <taxon>Agaricomycotina</taxon>
        <taxon>Agaricomycetes</taxon>
        <taxon>Sebacinales</taxon>
        <taxon>Serendipitaceae</taxon>
        <taxon>Serendipita</taxon>
    </lineage>
</organism>
<accession>A0A0C3B2M4</accession>
<dbReference type="AlphaFoldDB" id="A0A0C3B2M4"/>
<evidence type="ECO:0000259" key="2">
    <source>
        <dbReference type="PROSITE" id="PS50157"/>
    </source>
</evidence>
<dbReference type="OrthoDB" id="6077919at2759"/>
<dbReference type="GO" id="GO:0008270">
    <property type="term" value="F:zinc ion binding"/>
    <property type="evidence" value="ECO:0007669"/>
    <property type="project" value="UniProtKB-KW"/>
</dbReference>
<keyword evidence="4" id="KW-1185">Reference proteome</keyword>
<keyword evidence="1" id="KW-0862">Zinc</keyword>